<protein>
    <submittedName>
        <fullName evidence="2">Uncharacterized protein</fullName>
    </submittedName>
</protein>
<feature type="transmembrane region" description="Helical" evidence="1">
    <location>
        <begin position="6"/>
        <end position="29"/>
    </location>
</feature>
<comment type="caution">
    <text evidence="2">The sequence shown here is derived from an EMBL/GenBank/DDBJ whole genome shotgun (WGS) entry which is preliminary data.</text>
</comment>
<evidence type="ECO:0000313" key="2">
    <source>
        <dbReference type="EMBL" id="GAF86599.1"/>
    </source>
</evidence>
<keyword evidence="1" id="KW-0472">Membrane</keyword>
<name>X0T061_9ZZZZ</name>
<organism evidence="2">
    <name type="scientific">marine sediment metagenome</name>
    <dbReference type="NCBI Taxonomy" id="412755"/>
    <lineage>
        <taxon>unclassified sequences</taxon>
        <taxon>metagenomes</taxon>
        <taxon>ecological metagenomes</taxon>
    </lineage>
</organism>
<sequence length="37" mass="4106">MAFGTLLIYVYQTLGIMAIRLVGIIGMIMKDLMNSVD</sequence>
<reference evidence="2" key="1">
    <citation type="journal article" date="2014" name="Front. Microbiol.">
        <title>High frequency of phylogenetically diverse reductive dehalogenase-homologous genes in deep subseafloor sedimentary metagenomes.</title>
        <authorList>
            <person name="Kawai M."/>
            <person name="Futagami T."/>
            <person name="Toyoda A."/>
            <person name="Takaki Y."/>
            <person name="Nishi S."/>
            <person name="Hori S."/>
            <person name="Arai W."/>
            <person name="Tsubouchi T."/>
            <person name="Morono Y."/>
            <person name="Uchiyama I."/>
            <person name="Ito T."/>
            <person name="Fujiyama A."/>
            <person name="Inagaki F."/>
            <person name="Takami H."/>
        </authorList>
    </citation>
    <scope>NUCLEOTIDE SEQUENCE</scope>
    <source>
        <strain evidence="2">Expedition CK06-06</strain>
    </source>
</reference>
<keyword evidence="1" id="KW-1133">Transmembrane helix</keyword>
<feature type="non-terminal residue" evidence="2">
    <location>
        <position position="37"/>
    </location>
</feature>
<keyword evidence="1" id="KW-0812">Transmembrane</keyword>
<dbReference type="AlphaFoldDB" id="X0T061"/>
<gene>
    <name evidence="2" type="ORF">S01H1_28854</name>
</gene>
<dbReference type="EMBL" id="BARS01017661">
    <property type="protein sequence ID" value="GAF86599.1"/>
    <property type="molecule type" value="Genomic_DNA"/>
</dbReference>
<accession>X0T061</accession>
<proteinExistence type="predicted"/>
<evidence type="ECO:0000256" key="1">
    <source>
        <dbReference type="SAM" id="Phobius"/>
    </source>
</evidence>